<protein>
    <recommendedName>
        <fullName evidence="3">Lipopolysaccharide-assembly</fullName>
    </recommendedName>
</protein>
<dbReference type="AlphaFoldDB" id="A0A1V9E2E8"/>
<dbReference type="STRING" id="354355.SAMN05660816_02128"/>
<dbReference type="EMBL" id="LVXG01000078">
    <property type="protein sequence ID" value="OQP40095.1"/>
    <property type="molecule type" value="Genomic_DNA"/>
</dbReference>
<sequence length="165" mass="18406">MPFALLSGCYSFKDIGSIPPEVKTFRVNYIENRARYVNPQLSPQLTDKLRQKIMNQTRLTGVQNDDAHYDISGQVTGYNVTTSGISGGTGGTGNPTQQASIQRLTVVVHINFRNNLDATKNFEADVSRNFDYGADVPLPTAEAQLNETIIKNMVDEIFNRIFSNW</sequence>
<dbReference type="Proteomes" id="UP000192610">
    <property type="component" value="Unassembled WGS sequence"/>
</dbReference>
<gene>
    <name evidence="1" type="ORF">A4H97_16915</name>
</gene>
<name>A0A1V9E2E8_9BACT</name>
<evidence type="ECO:0008006" key="3">
    <source>
        <dbReference type="Google" id="ProtNLM"/>
    </source>
</evidence>
<evidence type="ECO:0000313" key="2">
    <source>
        <dbReference type="Proteomes" id="UP000192610"/>
    </source>
</evidence>
<dbReference type="GO" id="GO:0019867">
    <property type="term" value="C:outer membrane"/>
    <property type="evidence" value="ECO:0007669"/>
    <property type="project" value="InterPro"/>
</dbReference>
<evidence type="ECO:0000313" key="1">
    <source>
        <dbReference type="EMBL" id="OQP40095.1"/>
    </source>
</evidence>
<accession>A0A1V9E2E8</accession>
<dbReference type="InterPro" id="IPR007485">
    <property type="entry name" value="LPS_assembly_LptE"/>
</dbReference>
<dbReference type="GO" id="GO:0043165">
    <property type="term" value="P:Gram-negative-bacterium-type cell outer membrane assembly"/>
    <property type="evidence" value="ECO:0007669"/>
    <property type="project" value="InterPro"/>
</dbReference>
<comment type="caution">
    <text evidence="1">The sequence shown here is derived from an EMBL/GenBank/DDBJ whole genome shotgun (WGS) entry which is preliminary data.</text>
</comment>
<organism evidence="1 2">
    <name type="scientific">Niastella yeongjuensis</name>
    <dbReference type="NCBI Taxonomy" id="354355"/>
    <lineage>
        <taxon>Bacteria</taxon>
        <taxon>Pseudomonadati</taxon>
        <taxon>Bacteroidota</taxon>
        <taxon>Chitinophagia</taxon>
        <taxon>Chitinophagales</taxon>
        <taxon>Chitinophagaceae</taxon>
        <taxon>Niastella</taxon>
    </lineage>
</organism>
<reference evidence="2" key="1">
    <citation type="submission" date="2016-04" db="EMBL/GenBank/DDBJ databases">
        <authorList>
            <person name="Chen L."/>
            <person name="Zhuang W."/>
            <person name="Wang G."/>
        </authorList>
    </citation>
    <scope>NUCLEOTIDE SEQUENCE [LARGE SCALE GENOMIC DNA]</scope>
    <source>
        <strain evidence="2">17621</strain>
    </source>
</reference>
<proteinExistence type="predicted"/>
<keyword evidence="2" id="KW-1185">Reference proteome</keyword>
<dbReference type="Pfam" id="PF04390">
    <property type="entry name" value="LptE"/>
    <property type="match status" value="1"/>
</dbReference>